<dbReference type="EMBL" id="JASJQH010007003">
    <property type="protein sequence ID" value="KAK9720779.1"/>
    <property type="molecule type" value="Genomic_DNA"/>
</dbReference>
<sequence length="100" mass="11061">ADTLQLTLVEENNKIMSYALTQVSEAVWVKHDNNQKIEDRLGIAAHTCLDYDNWKLDHGTNTEISHLKHPCNKNESGMCVSVTNENNIAAVASDLAIEPG</sequence>
<evidence type="ECO:0000313" key="1">
    <source>
        <dbReference type="EMBL" id="KAK9720779.1"/>
    </source>
</evidence>
<name>A0ABR2W5V3_9FUNG</name>
<feature type="non-terminal residue" evidence="1">
    <location>
        <position position="1"/>
    </location>
</feature>
<protein>
    <submittedName>
        <fullName evidence="1">Uncharacterized protein</fullName>
    </submittedName>
</protein>
<evidence type="ECO:0000313" key="2">
    <source>
        <dbReference type="Proteomes" id="UP001479436"/>
    </source>
</evidence>
<accession>A0ABR2W5V3</accession>
<gene>
    <name evidence="1" type="ORF">K7432_003935</name>
</gene>
<organism evidence="1 2">
    <name type="scientific">Basidiobolus ranarum</name>
    <dbReference type="NCBI Taxonomy" id="34480"/>
    <lineage>
        <taxon>Eukaryota</taxon>
        <taxon>Fungi</taxon>
        <taxon>Fungi incertae sedis</taxon>
        <taxon>Zoopagomycota</taxon>
        <taxon>Entomophthoromycotina</taxon>
        <taxon>Basidiobolomycetes</taxon>
        <taxon>Basidiobolales</taxon>
        <taxon>Basidiobolaceae</taxon>
        <taxon>Basidiobolus</taxon>
    </lineage>
</organism>
<keyword evidence="2" id="KW-1185">Reference proteome</keyword>
<reference evidence="1 2" key="1">
    <citation type="submission" date="2023-04" db="EMBL/GenBank/DDBJ databases">
        <title>Genome of Basidiobolus ranarum AG-B5.</title>
        <authorList>
            <person name="Stajich J.E."/>
            <person name="Carter-House D."/>
            <person name="Gryganskyi A."/>
        </authorList>
    </citation>
    <scope>NUCLEOTIDE SEQUENCE [LARGE SCALE GENOMIC DNA]</scope>
    <source>
        <strain evidence="1 2">AG-B5</strain>
    </source>
</reference>
<dbReference type="Proteomes" id="UP001479436">
    <property type="component" value="Unassembled WGS sequence"/>
</dbReference>
<comment type="caution">
    <text evidence="1">The sequence shown here is derived from an EMBL/GenBank/DDBJ whole genome shotgun (WGS) entry which is preliminary data.</text>
</comment>
<proteinExistence type="predicted"/>